<dbReference type="Gene3D" id="3.10.100.10">
    <property type="entry name" value="Mannose-Binding Protein A, subunit A"/>
    <property type="match status" value="1"/>
</dbReference>
<evidence type="ECO:0000256" key="4">
    <source>
        <dbReference type="ARBA" id="ARBA00023136"/>
    </source>
</evidence>
<dbReference type="KEGG" id="spu:591701"/>
<dbReference type="SUPFAM" id="SSF56436">
    <property type="entry name" value="C-type lectin-like"/>
    <property type="match status" value="1"/>
</dbReference>
<dbReference type="EnsemblMetazoa" id="XM_030973470">
    <property type="protein sequence ID" value="XP_030829330"/>
    <property type="gene ID" value="LOC591701"/>
</dbReference>
<dbReference type="RefSeq" id="XP_030829330.1">
    <property type="nucleotide sequence ID" value="XM_030973470.1"/>
</dbReference>
<dbReference type="OMA" id="HTNDQLF"/>
<feature type="signal peptide" evidence="5">
    <location>
        <begin position="1"/>
        <end position="21"/>
    </location>
</feature>
<organism evidence="6 7">
    <name type="scientific">Strongylocentrotus purpuratus</name>
    <name type="common">Purple sea urchin</name>
    <dbReference type="NCBI Taxonomy" id="7668"/>
    <lineage>
        <taxon>Eukaryota</taxon>
        <taxon>Metazoa</taxon>
        <taxon>Echinodermata</taxon>
        <taxon>Eleutherozoa</taxon>
        <taxon>Echinozoa</taxon>
        <taxon>Echinoidea</taxon>
        <taxon>Euechinoidea</taxon>
        <taxon>Echinacea</taxon>
        <taxon>Camarodonta</taxon>
        <taxon>Echinidea</taxon>
        <taxon>Strongylocentrotidae</taxon>
        <taxon>Strongylocentrotus</taxon>
    </lineage>
</organism>
<sequence length="479" mass="54186">MSTSRAFVFLVLYLSVVPGNTDDSGCTSQLSVEAGCEQCTDWGHCEQETVPVDPWMQYALKTQRELQIDFTFDQFIMLDSHNSFQARAYGLRYGANDTCVWPPPYPENCTSIANHEFTIVDQLNLGMRGIEIDNWYCYGAMRVCHLGTHEYLGVCEADHMLFADLLGDIGDWLDQPENQDEIIRLYFNEKEDQGHDDEVNAMIRDAFGTRVLTPSDLRDTYGGSWPTIRKMREDGKHVLIAAGGTYGFFTHGDVYIHPLYFDADLRTNLFTPYPDCSGRNDTNIVRVYSDSLNFPLNEKGYYSGEETVGSIKDLTEYVKCRIQYPTLDMINPDLIKTGVWTWAEGQPSGELSYDSCVMLKGTDHRWYVSSDCSENHYYACQHDNDHEVWTVSDEAGPYSTTGDVCPQGYSFSIPHNGYRKQKLIESSQDKDVWLNFSQWLPSGPVEPTDAKMTTDDSAAHRLIGTPGIVLALLSILLAL</sequence>
<protein>
    <recommendedName>
        <fullName evidence="8">C-type lectin domain-containing protein</fullName>
    </recommendedName>
</protein>
<dbReference type="PANTHER" id="PTHR35518">
    <property type="entry name" value="MAINTENANCE OF TELOMOERE CAPPING"/>
    <property type="match status" value="1"/>
</dbReference>
<keyword evidence="5" id="KW-0732">Signal</keyword>
<dbReference type="Gene3D" id="3.20.20.190">
    <property type="entry name" value="Phosphatidylinositol (PI) phosphodiesterase"/>
    <property type="match status" value="1"/>
</dbReference>
<evidence type="ECO:0000313" key="6">
    <source>
        <dbReference type="EnsemblMetazoa" id="XP_030829330"/>
    </source>
</evidence>
<evidence type="ECO:0000313" key="7">
    <source>
        <dbReference type="Proteomes" id="UP000007110"/>
    </source>
</evidence>
<dbReference type="GeneID" id="591701"/>
<keyword evidence="2" id="KW-0812">Transmembrane</keyword>
<keyword evidence="7" id="KW-1185">Reference proteome</keyword>
<dbReference type="CDD" id="cd08590">
    <property type="entry name" value="PI-PLCc_Rv2075c_like"/>
    <property type="match status" value="1"/>
</dbReference>
<evidence type="ECO:0008006" key="8">
    <source>
        <dbReference type="Google" id="ProtNLM"/>
    </source>
</evidence>
<name>A0A7M7ST66_STRPU</name>
<dbReference type="InterPro" id="IPR016187">
    <property type="entry name" value="CTDL_fold"/>
</dbReference>
<dbReference type="PANTHER" id="PTHR35518:SF2">
    <property type="entry name" value="MAINTENANCE OF TELOMERE CAPPING PROTEIN 6"/>
    <property type="match status" value="1"/>
</dbReference>
<dbReference type="Proteomes" id="UP000007110">
    <property type="component" value="Unassembled WGS sequence"/>
</dbReference>
<dbReference type="OrthoDB" id="7984201at2759"/>
<dbReference type="PROSITE" id="PS50007">
    <property type="entry name" value="PIPLC_X_DOMAIN"/>
    <property type="match status" value="1"/>
</dbReference>
<evidence type="ECO:0000256" key="2">
    <source>
        <dbReference type="ARBA" id="ARBA00022692"/>
    </source>
</evidence>
<dbReference type="SUPFAM" id="SSF51695">
    <property type="entry name" value="PLC-like phosphodiesterases"/>
    <property type="match status" value="1"/>
</dbReference>
<comment type="subcellular location">
    <subcellularLocation>
        <location evidence="1">Membrane</location>
    </subcellularLocation>
</comment>
<dbReference type="InterPro" id="IPR016186">
    <property type="entry name" value="C-type_lectin-like/link_sf"/>
</dbReference>
<evidence type="ECO:0000256" key="5">
    <source>
        <dbReference type="SAM" id="SignalP"/>
    </source>
</evidence>
<keyword evidence="4" id="KW-0472">Membrane</keyword>
<dbReference type="AlphaFoldDB" id="A0A7M7ST66"/>
<dbReference type="InterPro" id="IPR017946">
    <property type="entry name" value="PLC-like_Pdiesterase_TIM-brl"/>
</dbReference>
<dbReference type="InterPro" id="IPR051008">
    <property type="entry name" value="Telomere_Capping_Maintenance"/>
</dbReference>
<evidence type="ECO:0000256" key="1">
    <source>
        <dbReference type="ARBA" id="ARBA00004370"/>
    </source>
</evidence>
<reference evidence="7" key="1">
    <citation type="submission" date="2015-02" db="EMBL/GenBank/DDBJ databases">
        <title>Genome sequencing for Strongylocentrotus purpuratus.</title>
        <authorList>
            <person name="Murali S."/>
            <person name="Liu Y."/>
            <person name="Vee V."/>
            <person name="English A."/>
            <person name="Wang M."/>
            <person name="Skinner E."/>
            <person name="Han Y."/>
            <person name="Muzny D.M."/>
            <person name="Worley K.C."/>
            <person name="Gibbs R.A."/>
        </authorList>
    </citation>
    <scope>NUCLEOTIDE SEQUENCE</scope>
</reference>
<reference evidence="6" key="2">
    <citation type="submission" date="2021-01" db="UniProtKB">
        <authorList>
            <consortium name="EnsemblMetazoa"/>
        </authorList>
    </citation>
    <scope>IDENTIFICATION</scope>
</reference>
<dbReference type="Pfam" id="PF26146">
    <property type="entry name" value="PI-PLC_X"/>
    <property type="match status" value="1"/>
</dbReference>
<feature type="chain" id="PRO_5029735422" description="C-type lectin domain-containing protein" evidence="5">
    <location>
        <begin position="22"/>
        <end position="479"/>
    </location>
</feature>
<accession>A0A7M7ST66</accession>
<evidence type="ECO:0000256" key="3">
    <source>
        <dbReference type="ARBA" id="ARBA00022989"/>
    </source>
</evidence>
<dbReference type="GO" id="GO:0008081">
    <property type="term" value="F:phosphoric diester hydrolase activity"/>
    <property type="evidence" value="ECO:0007669"/>
    <property type="project" value="InterPro"/>
</dbReference>
<dbReference type="GO" id="GO:0016020">
    <property type="term" value="C:membrane"/>
    <property type="evidence" value="ECO:0007669"/>
    <property type="project" value="UniProtKB-SubCell"/>
</dbReference>
<dbReference type="InParanoid" id="A0A7M7ST66"/>
<proteinExistence type="predicted"/>
<keyword evidence="3" id="KW-1133">Transmembrane helix</keyword>
<dbReference type="GO" id="GO:0006629">
    <property type="term" value="P:lipid metabolic process"/>
    <property type="evidence" value="ECO:0007669"/>
    <property type="project" value="InterPro"/>
</dbReference>